<name>A0A2N8L270_9BURK</name>
<evidence type="ECO:0000313" key="4">
    <source>
        <dbReference type="Proteomes" id="UP000235916"/>
    </source>
</evidence>
<dbReference type="Gene3D" id="3.20.20.370">
    <property type="entry name" value="Glycoside hydrolase/deacetylase"/>
    <property type="match status" value="1"/>
</dbReference>
<dbReference type="RefSeq" id="WP_102769711.1">
    <property type="nucleotide sequence ID" value="NZ_POSP01000003.1"/>
</dbReference>
<feature type="signal peptide" evidence="1">
    <location>
        <begin position="1"/>
        <end position="32"/>
    </location>
</feature>
<dbReference type="InterPro" id="IPR011330">
    <property type="entry name" value="Glyco_hydro/deAcase_b/a-brl"/>
</dbReference>
<dbReference type="Proteomes" id="UP000235916">
    <property type="component" value="Unassembled WGS sequence"/>
</dbReference>
<keyword evidence="4" id="KW-1185">Reference proteome</keyword>
<reference evidence="3 4" key="1">
    <citation type="submission" date="2018-01" db="EMBL/GenBank/DDBJ databases">
        <title>Draft genome sequence of Paucibacter aquatile CR182 isolated from freshwater of the Nakdong River.</title>
        <authorList>
            <person name="Choi A."/>
            <person name="Chung E.J."/>
        </authorList>
    </citation>
    <scope>NUCLEOTIDE SEQUENCE [LARGE SCALE GENOMIC DNA]</scope>
    <source>
        <strain evidence="3 4">CR182</strain>
    </source>
</reference>
<evidence type="ECO:0000313" key="3">
    <source>
        <dbReference type="EMBL" id="PND39808.1"/>
    </source>
</evidence>
<evidence type="ECO:0000256" key="1">
    <source>
        <dbReference type="SAM" id="SignalP"/>
    </source>
</evidence>
<comment type="caution">
    <text evidence="3">The sequence shown here is derived from an EMBL/GenBank/DDBJ whole genome shotgun (WGS) entry which is preliminary data.</text>
</comment>
<dbReference type="SUPFAM" id="SSF88713">
    <property type="entry name" value="Glycoside hydrolase/deacetylase"/>
    <property type="match status" value="1"/>
</dbReference>
<evidence type="ECO:0000259" key="2">
    <source>
        <dbReference type="Pfam" id="PF01522"/>
    </source>
</evidence>
<sequence>MKNPSRRALVPARLRSLLLTACLLGSSAGSWAQAPSPAFSWPGGARAAVSLSYDDALDSQLDHAIPALNALGLKASFYLTLASPVVRQRLPEWRRAAAAGHELGNHTLFHPCSRSAPGRDWVAPHRNLDKISVAQMLEEVQLANAYLHAIDGQTQRTYTAPCTDPLAGGKPYLPAVAGEFLAMKTRVGGVVPSLATLDLADVPTAGPVGSSGAELIAIVEQAAAQGTLASLTFHGIGGDHLSVSKEAHQALLQHLAAHPERFWVDSFVNIARHLRAQRVGLKAEAAAGSSSSGR</sequence>
<dbReference type="Pfam" id="PF01522">
    <property type="entry name" value="Polysacc_deac_1"/>
    <property type="match status" value="1"/>
</dbReference>
<feature type="chain" id="PRO_5014841280" evidence="1">
    <location>
        <begin position="33"/>
        <end position="294"/>
    </location>
</feature>
<protein>
    <submittedName>
        <fullName evidence="3">Polysaccharide deacetylase</fullName>
    </submittedName>
</protein>
<gene>
    <name evidence="3" type="ORF">C1O66_16990</name>
</gene>
<keyword evidence="1" id="KW-0732">Signal</keyword>
<dbReference type="InterPro" id="IPR002509">
    <property type="entry name" value="NODB_dom"/>
</dbReference>
<dbReference type="GO" id="GO:0016810">
    <property type="term" value="F:hydrolase activity, acting on carbon-nitrogen (but not peptide) bonds"/>
    <property type="evidence" value="ECO:0007669"/>
    <property type="project" value="InterPro"/>
</dbReference>
<proteinExistence type="predicted"/>
<dbReference type="GO" id="GO:0005975">
    <property type="term" value="P:carbohydrate metabolic process"/>
    <property type="evidence" value="ECO:0007669"/>
    <property type="project" value="InterPro"/>
</dbReference>
<organism evidence="3 4">
    <name type="scientific">Kinneretia aquatilis</name>
    <dbReference type="NCBI Taxonomy" id="2070761"/>
    <lineage>
        <taxon>Bacteria</taxon>
        <taxon>Pseudomonadati</taxon>
        <taxon>Pseudomonadota</taxon>
        <taxon>Betaproteobacteria</taxon>
        <taxon>Burkholderiales</taxon>
        <taxon>Sphaerotilaceae</taxon>
        <taxon>Roseateles</taxon>
    </lineage>
</organism>
<dbReference type="EMBL" id="POSP01000003">
    <property type="protein sequence ID" value="PND39808.1"/>
    <property type="molecule type" value="Genomic_DNA"/>
</dbReference>
<feature type="domain" description="NodB homology" evidence="2">
    <location>
        <begin position="47"/>
        <end position="161"/>
    </location>
</feature>
<accession>A0A2N8L270</accession>
<dbReference type="OrthoDB" id="9784220at2"/>
<dbReference type="AlphaFoldDB" id="A0A2N8L270"/>